<dbReference type="EMBL" id="VBQZ03000029">
    <property type="protein sequence ID" value="MXQ85953.1"/>
    <property type="molecule type" value="Genomic_DNA"/>
</dbReference>
<evidence type="ECO:0000313" key="2">
    <source>
        <dbReference type="Proteomes" id="UP000322234"/>
    </source>
</evidence>
<accession>A0A6B0REV0</accession>
<reference evidence="1" key="1">
    <citation type="submission" date="2019-10" db="EMBL/GenBank/DDBJ databases">
        <title>The sequence and de novo assembly of the wild yak genome.</title>
        <authorList>
            <person name="Liu Y."/>
        </authorList>
    </citation>
    <scope>NUCLEOTIDE SEQUENCE [LARGE SCALE GENOMIC DNA]</scope>
    <source>
        <strain evidence="1">WY2019</strain>
    </source>
</reference>
<name>A0A6B0REV0_9CETA</name>
<dbReference type="Proteomes" id="UP000322234">
    <property type="component" value="Unassembled WGS sequence"/>
</dbReference>
<dbReference type="AlphaFoldDB" id="A0A6B0REV0"/>
<sequence length="176" mass="19500">MSFSTLGLRSCPQSDLSLLSLVPISHVPLPALSLHTFSPSETYQSAIPKTTGRKMGMKRRLDTVSHIGLKIWIIGGCGKKATENLYPSGEWQDRLGIQLLHMAHLKTTSHVKQQLFQKPWLSGTAAPIYSHRKSPLPSSSFSFDHEMHVYNAKSAFWCCQLISVDGEQCFDSSSPA</sequence>
<gene>
    <name evidence="1" type="ORF">E5288_WYG010086</name>
</gene>
<organism evidence="1 2">
    <name type="scientific">Bos mutus</name>
    <name type="common">wild yak</name>
    <dbReference type="NCBI Taxonomy" id="72004"/>
    <lineage>
        <taxon>Eukaryota</taxon>
        <taxon>Metazoa</taxon>
        <taxon>Chordata</taxon>
        <taxon>Craniata</taxon>
        <taxon>Vertebrata</taxon>
        <taxon>Euteleostomi</taxon>
        <taxon>Mammalia</taxon>
        <taxon>Eutheria</taxon>
        <taxon>Laurasiatheria</taxon>
        <taxon>Artiodactyla</taxon>
        <taxon>Ruminantia</taxon>
        <taxon>Pecora</taxon>
        <taxon>Bovidae</taxon>
        <taxon>Bovinae</taxon>
        <taxon>Bos</taxon>
    </lineage>
</organism>
<comment type="caution">
    <text evidence="1">The sequence shown here is derived from an EMBL/GenBank/DDBJ whole genome shotgun (WGS) entry which is preliminary data.</text>
</comment>
<proteinExistence type="predicted"/>
<keyword evidence="2" id="KW-1185">Reference proteome</keyword>
<protein>
    <submittedName>
        <fullName evidence="1">Uncharacterized protein</fullName>
    </submittedName>
</protein>
<evidence type="ECO:0000313" key="1">
    <source>
        <dbReference type="EMBL" id="MXQ85953.1"/>
    </source>
</evidence>